<proteinExistence type="inferred from homology"/>
<dbReference type="Gene3D" id="1.10.10.2220">
    <property type="match status" value="1"/>
</dbReference>
<dbReference type="PATRIC" id="fig|1705578.3.peg.496"/>
<dbReference type="InterPro" id="IPR050534">
    <property type="entry name" value="Coronavir_polyprotein_1ab"/>
</dbReference>
<dbReference type="InterPro" id="IPR006345">
    <property type="entry name" value="RecD2"/>
</dbReference>
<dbReference type="GO" id="GO:0005524">
    <property type="term" value="F:ATP binding"/>
    <property type="evidence" value="ECO:0007669"/>
    <property type="project" value="UniProtKB-UniRule"/>
</dbReference>
<dbReference type="SMART" id="SM00382">
    <property type="entry name" value="AAA"/>
    <property type="match status" value="1"/>
</dbReference>
<organism evidence="5 7">
    <name type="scientific">Clostridium coskatii</name>
    <dbReference type="NCBI Taxonomy" id="1705578"/>
    <lineage>
        <taxon>Bacteria</taxon>
        <taxon>Bacillati</taxon>
        <taxon>Bacillota</taxon>
        <taxon>Clostridia</taxon>
        <taxon>Eubacteriales</taxon>
        <taxon>Clostridiaceae</taxon>
        <taxon>Clostridium</taxon>
    </lineage>
</organism>
<evidence type="ECO:0000256" key="2">
    <source>
        <dbReference type="ARBA" id="ARBA00022840"/>
    </source>
</evidence>
<keyword evidence="1 3" id="KW-0547">Nucleotide-binding</keyword>
<dbReference type="CDD" id="cd18809">
    <property type="entry name" value="SF1_C_RecD"/>
    <property type="match status" value="1"/>
</dbReference>
<keyword evidence="8" id="KW-1185">Reference proteome</keyword>
<dbReference type="InterPro" id="IPR029493">
    <property type="entry name" value="RecD2-like_HHH"/>
</dbReference>
<dbReference type="InterPro" id="IPR027417">
    <property type="entry name" value="P-loop_NTPase"/>
</dbReference>
<comment type="similarity">
    <text evidence="3">Belongs to the RecD family. RecD2 subfamily.</text>
</comment>
<dbReference type="Pfam" id="PF14490">
    <property type="entry name" value="HHH_RecD2"/>
    <property type="match status" value="1"/>
</dbReference>
<dbReference type="SUPFAM" id="SSF47781">
    <property type="entry name" value="RuvA domain 2-like"/>
    <property type="match status" value="1"/>
</dbReference>
<feature type="binding site" evidence="3">
    <location>
        <begin position="343"/>
        <end position="347"/>
    </location>
    <ligand>
        <name>ATP</name>
        <dbReference type="ChEBI" id="CHEBI:30616"/>
    </ligand>
</feature>
<keyword evidence="3" id="KW-0238">DNA-binding</keyword>
<dbReference type="GO" id="GO:0017116">
    <property type="term" value="F:single-stranded DNA helicase activity"/>
    <property type="evidence" value="ECO:0007669"/>
    <property type="project" value="TreeGrafter"/>
</dbReference>
<gene>
    <name evidence="3 5" type="primary">recD2</name>
    <name evidence="6" type="ORF">CLCOS_29060</name>
    <name evidence="5" type="ORF">WX73_00111</name>
</gene>
<dbReference type="PANTHER" id="PTHR43788:SF6">
    <property type="entry name" value="DNA HELICASE B"/>
    <property type="match status" value="1"/>
</dbReference>
<dbReference type="EMBL" id="LITQ01000013">
    <property type="protein sequence ID" value="OAA93418.1"/>
    <property type="molecule type" value="Genomic_DNA"/>
</dbReference>
<dbReference type="GO" id="GO:0003677">
    <property type="term" value="F:DNA binding"/>
    <property type="evidence" value="ECO:0007669"/>
    <property type="project" value="UniProtKB-UniRule"/>
</dbReference>
<dbReference type="GO" id="GO:0016787">
    <property type="term" value="F:hydrolase activity"/>
    <property type="evidence" value="ECO:0007669"/>
    <property type="project" value="UniProtKB-KW"/>
</dbReference>
<dbReference type="AlphaFoldDB" id="A0A166T9P8"/>
<keyword evidence="3 5" id="KW-0378">Hydrolase</keyword>
<dbReference type="InterPro" id="IPR041451">
    <property type="entry name" value="RecD2_SH13"/>
</dbReference>
<accession>A0A166T9P8</accession>
<comment type="catalytic activity">
    <reaction evidence="3">
        <text>ATP + H2O = ADP + phosphate + H(+)</text>
        <dbReference type="Rhea" id="RHEA:13065"/>
        <dbReference type="ChEBI" id="CHEBI:15377"/>
        <dbReference type="ChEBI" id="CHEBI:15378"/>
        <dbReference type="ChEBI" id="CHEBI:30616"/>
        <dbReference type="ChEBI" id="CHEBI:43474"/>
        <dbReference type="ChEBI" id="CHEBI:456216"/>
        <dbReference type="EC" id="5.6.2.3"/>
    </reaction>
</comment>
<comment type="function">
    <text evidence="3">DNA-dependent ATPase and ATP-dependent 5'-3' DNA helicase. Has no activity on blunt DNA or DNA with 3'-overhangs, requires at least 10 bases of 5'-ssDNA for helicase activity.</text>
</comment>
<reference evidence="5 7" key="1">
    <citation type="journal article" date="2015" name="Biotechnol. Bioeng.">
        <title>Genome sequence and phenotypic characterization of Caulobacter segnis.</title>
        <authorList>
            <person name="Patel S."/>
            <person name="Fletcher B."/>
            <person name="Scott D.C."/>
            <person name="Ely B."/>
        </authorList>
    </citation>
    <scope>NUCLEOTIDE SEQUENCE [LARGE SCALE GENOMIC DNA]</scope>
    <source>
        <strain evidence="5 7">PS02</strain>
    </source>
</reference>
<dbReference type="HAMAP" id="MF_01488">
    <property type="entry name" value="RecD2"/>
    <property type="match status" value="1"/>
</dbReference>
<dbReference type="Gene3D" id="3.40.50.300">
    <property type="entry name" value="P-loop containing nucleotide triphosphate hydrolases"/>
    <property type="match status" value="2"/>
</dbReference>
<sequence length="745" mass="84381">MQELQGIVESIIFQNKDNGYVVAKIRENKDVVTIVGCIPNIIEGQNLKAVGEWVLHPQFGNQFKVQTFEEIIPNTTIGIERYLASGIISGIGPVTAKKIVEKFGESTLQILDNNIGRLKEIEGIGAKKIALIEESYSKQNEVRNIMIFLQTYGITPSQCVKIHKKFGADSISIVKENPYTLTEEISGIGFKTADKIARSLGIENNSPFRIQSGIRYLVNKFCSLGNTYMPIDNLIKEGVDILHITQKELEENIYESSVNGKIKLEKWEDKVCVFSMTYYYCELSVTRKILMLAFTKYKDMDFNIDKEIEDFEKENNMNFAVSQKEAIRGAIENGVEIITGGPGTGKTTIINCIIRLFEKAKLKVLMGAPTGRAAKRMSESTKRESKTIHRLLEMGVGSDEEALFFSRGEQSPLQCDVVIIDEASMIDIVLMNNLLKAVSMGTRLIIVGDAEQLPSVGPGNVLRDFIDSKCIKVVRLKEIFRQSKESMIIVNAHKINSGEMPILNKKNKDFYFIKCQDPSDILDTLVGLIDKRLPSFNSSWNKIEDIQILSPMRKGVLGVSNLNRKLQQVLNPKSPNKREKKFRDMTFRVGDKVMQIKNNYTLKWQGISEENKESGMGVFNGDFGYIEDIDEEKNRVVVVFDEEKRVVYDSMYLDELDLSYAITIHKSQGSEFPVIIIPMFMGPPLLMNRNLLYTAITRAKQMVILVGSLKALNFMINNNKSFERYSLLKYRIMDIMESETNATVE</sequence>
<dbReference type="InterPro" id="IPR027785">
    <property type="entry name" value="UvrD-like_helicase_C"/>
</dbReference>
<dbReference type="Gene3D" id="1.10.150.20">
    <property type="entry name" value="5' to 3' exonuclease, C-terminal subdomain"/>
    <property type="match status" value="1"/>
</dbReference>
<evidence type="ECO:0000313" key="7">
    <source>
        <dbReference type="Proteomes" id="UP000077384"/>
    </source>
</evidence>
<dbReference type="InterPro" id="IPR010994">
    <property type="entry name" value="RuvA_2-like"/>
</dbReference>
<evidence type="ECO:0000313" key="8">
    <source>
        <dbReference type="Proteomes" id="UP000093694"/>
    </source>
</evidence>
<dbReference type="Proteomes" id="UP000077384">
    <property type="component" value="Unassembled WGS sequence"/>
</dbReference>
<dbReference type="GO" id="GO:0043139">
    <property type="term" value="F:5'-3' DNA helicase activity"/>
    <property type="evidence" value="ECO:0007669"/>
    <property type="project" value="UniProtKB-UniRule"/>
</dbReference>
<dbReference type="GO" id="GO:0009338">
    <property type="term" value="C:exodeoxyribonuclease V complex"/>
    <property type="evidence" value="ECO:0007669"/>
    <property type="project" value="TreeGrafter"/>
</dbReference>
<name>A0A166T9P8_9CLOT</name>
<dbReference type="GO" id="GO:0006310">
    <property type="term" value="P:DNA recombination"/>
    <property type="evidence" value="ECO:0007669"/>
    <property type="project" value="InterPro"/>
</dbReference>
<dbReference type="EC" id="5.6.2.3" evidence="3"/>
<evidence type="ECO:0000259" key="4">
    <source>
        <dbReference type="SMART" id="SM00382"/>
    </source>
</evidence>
<dbReference type="InterPro" id="IPR055446">
    <property type="entry name" value="RecD2_N_OB"/>
</dbReference>
<keyword evidence="3" id="KW-0413">Isomerase</keyword>
<evidence type="ECO:0000256" key="3">
    <source>
        <dbReference type="HAMAP-Rule" id="MF_01488"/>
    </source>
</evidence>
<dbReference type="NCBIfam" id="TIGR01448">
    <property type="entry name" value="recD_rel"/>
    <property type="match status" value="1"/>
</dbReference>
<reference evidence="6 8" key="2">
    <citation type="journal article" date="2016" name="Front. Microbiol.">
        <title>Industrial Acetogenic Biocatalysts: A Comparative Metabolic and Genomic Analysis.</title>
        <authorList>
            <person name="Bengelsdorf F."/>
            <person name="Poehlein A."/>
            <person name="Sonja S."/>
            <person name="Erz C."/>
            <person name="Hummel T."/>
            <person name="Hoffmeister S."/>
            <person name="Daniel R."/>
            <person name="Durre P."/>
        </authorList>
    </citation>
    <scope>NUCLEOTIDE SEQUENCE [LARGE SCALE GENOMIC DNA]</scope>
    <source>
        <strain evidence="6 8">PTA-10522</strain>
    </source>
</reference>
<dbReference type="Pfam" id="PF18335">
    <property type="entry name" value="SH3_13"/>
    <property type="match status" value="1"/>
</dbReference>
<evidence type="ECO:0000313" key="5">
    <source>
        <dbReference type="EMBL" id="OAA93418.1"/>
    </source>
</evidence>
<feature type="domain" description="AAA+ ATPase" evidence="4">
    <location>
        <begin position="332"/>
        <end position="451"/>
    </location>
</feature>
<dbReference type="InterPro" id="IPR003593">
    <property type="entry name" value="AAA+_ATPase"/>
</dbReference>
<comment type="caution">
    <text evidence="5">The sequence shown here is derived from an EMBL/GenBank/DDBJ whole genome shotgun (WGS) entry which is preliminary data.</text>
</comment>
<dbReference type="Gene3D" id="2.30.30.940">
    <property type="match status" value="1"/>
</dbReference>
<keyword evidence="3 5" id="KW-0347">Helicase</keyword>
<dbReference type="EMBL" id="LROR01000057">
    <property type="protein sequence ID" value="OBR92444.1"/>
    <property type="molecule type" value="Genomic_DNA"/>
</dbReference>
<dbReference type="PANTHER" id="PTHR43788">
    <property type="entry name" value="DNA2/NAM7 HELICASE FAMILY MEMBER"/>
    <property type="match status" value="1"/>
</dbReference>
<dbReference type="Pfam" id="PF23139">
    <property type="entry name" value="OB_YrrC"/>
    <property type="match status" value="1"/>
</dbReference>
<dbReference type="Pfam" id="PF13245">
    <property type="entry name" value="AAA_19"/>
    <property type="match status" value="1"/>
</dbReference>
<evidence type="ECO:0000256" key="1">
    <source>
        <dbReference type="ARBA" id="ARBA00022741"/>
    </source>
</evidence>
<dbReference type="CDD" id="cd17933">
    <property type="entry name" value="DEXSc_RecD-like"/>
    <property type="match status" value="1"/>
</dbReference>
<keyword evidence="2 3" id="KW-0067">ATP-binding</keyword>
<dbReference type="RefSeq" id="WP_063600984.1">
    <property type="nucleotide sequence ID" value="NZ_LITQ01000013.1"/>
</dbReference>
<dbReference type="Proteomes" id="UP000093694">
    <property type="component" value="Unassembled WGS sequence"/>
</dbReference>
<dbReference type="Pfam" id="PF14520">
    <property type="entry name" value="HHH_5"/>
    <property type="match status" value="1"/>
</dbReference>
<dbReference type="Pfam" id="PF13538">
    <property type="entry name" value="UvrD_C_2"/>
    <property type="match status" value="1"/>
</dbReference>
<evidence type="ECO:0000313" key="6">
    <source>
        <dbReference type="EMBL" id="OBR92444.1"/>
    </source>
</evidence>
<dbReference type="SUPFAM" id="SSF52540">
    <property type="entry name" value="P-loop containing nucleoside triphosphate hydrolases"/>
    <property type="match status" value="1"/>
</dbReference>
<protein>
    <recommendedName>
        <fullName evidence="3">ATP-dependent RecD2 DNA helicase</fullName>
        <ecNumber evidence="3">5.6.2.3</ecNumber>
    </recommendedName>
    <alternativeName>
        <fullName evidence="3">DNA 5'-3' helicase subunit RecD2</fullName>
    </alternativeName>
</protein>